<evidence type="ECO:0000313" key="2">
    <source>
        <dbReference type="Proteomes" id="UP000244496"/>
    </source>
</evidence>
<sequence length="145" mass="15511">MGRSVGWGRGCNAGRGGWFLWRGALRKRMDGRAVRARVRPVLTPISECVMGKMFLMASVLALGAGGAVQAGTFDVSKVTCGELTALPEDQMNKLLFWMDGYMGGAAEDVTYDDERLQQNMDAALSACGGTPDATVMELLDKAENG</sequence>
<protein>
    <recommendedName>
        <fullName evidence="3">HdeA/HdeB family protein</fullName>
    </recommendedName>
</protein>
<evidence type="ECO:0000313" key="1">
    <source>
        <dbReference type="EMBL" id="AWB49237.1"/>
    </source>
</evidence>
<name>A0A2S0UN56_9RHOB</name>
<dbReference type="InterPro" id="IPR010486">
    <property type="entry name" value="HNS-dep_expression_A/B"/>
</dbReference>
<dbReference type="Proteomes" id="UP000244496">
    <property type="component" value="Chromosome"/>
</dbReference>
<gene>
    <name evidence="1" type="ORF">HYN69_12625</name>
</gene>
<proteinExistence type="predicted"/>
<reference evidence="1 2" key="1">
    <citation type="submission" date="2018-04" db="EMBL/GenBank/DDBJ databases">
        <title>Genome sequencing of Gemmobacter.</title>
        <authorList>
            <person name="Yi H."/>
            <person name="Baek M.-G."/>
        </authorList>
    </citation>
    <scope>NUCLEOTIDE SEQUENCE [LARGE SCALE GENOMIC DNA]</scope>
    <source>
        <strain evidence="1 2">HYN0069</strain>
    </source>
</reference>
<dbReference type="AlphaFoldDB" id="A0A2S0UN56"/>
<dbReference type="EMBL" id="CP028918">
    <property type="protein sequence ID" value="AWB49237.1"/>
    <property type="molecule type" value="Genomic_DNA"/>
</dbReference>
<dbReference type="Pfam" id="PF06411">
    <property type="entry name" value="HdeA"/>
    <property type="match status" value="1"/>
</dbReference>
<keyword evidence="2" id="KW-1185">Reference proteome</keyword>
<accession>A0A2S0UN56</accession>
<dbReference type="KEGG" id="geh:HYN69_12625"/>
<organism evidence="1 2">
    <name type="scientific">Paragemmobacter aquarius</name>
    <dbReference type="NCBI Taxonomy" id="2169400"/>
    <lineage>
        <taxon>Bacteria</taxon>
        <taxon>Pseudomonadati</taxon>
        <taxon>Pseudomonadota</taxon>
        <taxon>Alphaproteobacteria</taxon>
        <taxon>Rhodobacterales</taxon>
        <taxon>Paracoccaceae</taxon>
        <taxon>Paragemmobacter</taxon>
    </lineage>
</organism>
<evidence type="ECO:0008006" key="3">
    <source>
        <dbReference type="Google" id="ProtNLM"/>
    </source>
</evidence>